<name>A0A1Q3BR53_CEPFO</name>
<organism evidence="1 2">
    <name type="scientific">Cephalotus follicularis</name>
    <name type="common">Albany pitcher plant</name>
    <dbReference type="NCBI Taxonomy" id="3775"/>
    <lineage>
        <taxon>Eukaryota</taxon>
        <taxon>Viridiplantae</taxon>
        <taxon>Streptophyta</taxon>
        <taxon>Embryophyta</taxon>
        <taxon>Tracheophyta</taxon>
        <taxon>Spermatophyta</taxon>
        <taxon>Magnoliopsida</taxon>
        <taxon>eudicotyledons</taxon>
        <taxon>Gunneridae</taxon>
        <taxon>Pentapetalae</taxon>
        <taxon>rosids</taxon>
        <taxon>fabids</taxon>
        <taxon>Oxalidales</taxon>
        <taxon>Cephalotaceae</taxon>
        <taxon>Cephalotus</taxon>
    </lineage>
</organism>
<gene>
    <name evidence="1" type="ORF">CFOL_v3_13988</name>
</gene>
<accession>A0A1Q3BR53</accession>
<dbReference type="EMBL" id="BDDD01000812">
    <property type="protein sequence ID" value="GAV70490.1"/>
    <property type="molecule type" value="Genomic_DNA"/>
</dbReference>
<protein>
    <submittedName>
        <fullName evidence="1">Uncharacterized protein</fullName>
    </submittedName>
</protein>
<dbReference type="Proteomes" id="UP000187406">
    <property type="component" value="Unassembled WGS sequence"/>
</dbReference>
<dbReference type="AlphaFoldDB" id="A0A1Q3BR53"/>
<comment type="caution">
    <text evidence="1">The sequence shown here is derived from an EMBL/GenBank/DDBJ whole genome shotgun (WGS) entry which is preliminary data.</text>
</comment>
<dbReference type="OrthoDB" id="661559at2759"/>
<dbReference type="PANTHER" id="PTHR33181:SF4">
    <property type="entry name" value="OVULE PROTEIN"/>
    <property type="match status" value="1"/>
</dbReference>
<reference evidence="2" key="1">
    <citation type="submission" date="2016-04" db="EMBL/GenBank/DDBJ databases">
        <title>Cephalotus genome sequencing.</title>
        <authorList>
            <person name="Fukushima K."/>
            <person name="Hasebe M."/>
            <person name="Fang X."/>
        </authorList>
    </citation>
    <scope>NUCLEOTIDE SEQUENCE [LARGE SCALE GENOMIC DNA]</scope>
    <source>
        <strain evidence="2">cv. St1</strain>
    </source>
</reference>
<dbReference type="PANTHER" id="PTHR33181">
    <property type="entry name" value="OS01G0778500 PROTEIN"/>
    <property type="match status" value="1"/>
</dbReference>
<dbReference type="InParanoid" id="A0A1Q3BR53"/>
<evidence type="ECO:0000313" key="1">
    <source>
        <dbReference type="EMBL" id="GAV70490.1"/>
    </source>
</evidence>
<dbReference type="STRING" id="3775.A0A1Q3BR53"/>
<proteinExistence type="predicted"/>
<dbReference type="FunCoup" id="A0A1Q3BR53">
    <property type="interactions" value="56"/>
</dbReference>
<keyword evidence="2" id="KW-1185">Reference proteome</keyword>
<evidence type="ECO:0000313" key="2">
    <source>
        <dbReference type="Proteomes" id="UP000187406"/>
    </source>
</evidence>
<sequence>MEYWWDKVTISMKKVWNGVAFRLGIRKSGLLKLRHDVRSCEYEDVQVMWEMLKKNETGKSNKRPLWNMFEWARCTPCICSSSSII</sequence>